<feature type="region of interest" description="Disordered" evidence="5">
    <location>
        <begin position="477"/>
        <end position="500"/>
    </location>
</feature>
<dbReference type="InterPro" id="IPR040315">
    <property type="entry name" value="WDR46/Utp7"/>
</dbReference>
<organism evidence="7 8">
    <name type="scientific">Streblomastix strix</name>
    <dbReference type="NCBI Taxonomy" id="222440"/>
    <lineage>
        <taxon>Eukaryota</taxon>
        <taxon>Metamonada</taxon>
        <taxon>Preaxostyla</taxon>
        <taxon>Oxymonadida</taxon>
        <taxon>Streblomastigidae</taxon>
        <taxon>Streblomastix</taxon>
    </lineage>
</organism>
<feature type="compositionally biased region" description="Basic and acidic residues" evidence="5">
    <location>
        <begin position="477"/>
        <end position="488"/>
    </location>
</feature>
<dbReference type="SMART" id="SM00320">
    <property type="entry name" value="WD40"/>
    <property type="match status" value="4"/>
</dbReference>
<evidence type="ECO:0000313" key="8">
    <source>
        <dbReference type="Proteomes" id="UP000324800"/>
    </source>
</evidence>
<dbReference type="InterPro" id="IPR012952">
    <property type="entry name" value="BING4_C_dom"/>
</dbReference>
<keyword evidence="3" id="KW-0677">Repeat</keyword>
<feature type="domain" description="BING4 C-terminal" evidence="6">
    <location>
        <begin position="317"/>
        <end position="391"/>
    </location>
</feature>
<gene>
    <name evidence="7" type="ORF">EZS28_014135</name>
</gene>
<feature type="compositionally biased region" description="Basic and acidic residues" evidence="5">
    <location>
        <begin position="420"/>
        <end position="433"/>
    </location>
</feature>
<dbReference type="InterPro" id="IPR001680">
    <property type="entry name" value="WD40_rpt"/>
</dbReference>
<dbReference type="Proteomes" id="UP000324800">
    <property type="component" value="Unassembled WGS sequence"/>
</dbReference>
<keyword evidence="4" id="KW-0539">Nucleus</keyword>
<evidence type="ECO:0000256" key="4">
    <source>
        <dbReference type="ARBA" id="ARBA00023242"/>
    </source>
</evidence>
<feature type="compositionally biased region" description="Polar residues" evidence="5">
    <location>
        <begin position="286"/>
        <end position="304"/>
    </location>
</feature>
<dbReference type="GO" id="GO:0000462">
    <property type="term" value="P:maturation of SSU-rRNA from tricistronic rRNA transcript (SSU-rRNA, 5.8S rRNA, LSU-rRNA)"/>
    <property type="evidence" value="ECO:0007669"/>
    <property type="project" value="TreeGrafter"/>
</dbReference>
<dbReference type="Gene3D" id="2.130.10.10">
    <property type="entry name" value="YVTN repeat-like/Quinoprotein amine dehydrogenase"/>
    <property type="match status" value="1"/>
</dbReference>
<dbReference type="GO" id="GO:0030686">
    <property type="term" value="C:90S preribosome"/>
    <property type="evidence" value="ECO:0007669"/>
    <property type="project" value="TreeGrafter"/>
</dbReference>
<dbReference type="PANTHER" id="PTHR14085">
    <property type="entry name" value="WD-REPEAT PROTEIN BING4"/>
    <property type="match status" value="1"/>
</dbReference>
<dbReference type="SMART" id="SM01033">
    <property type="entry name" value="BING4CT"/>
    <property type="match status" value="1"/>
</dbReference>
<dbReference type="Pfam" id="PF00400">
    <property type="entry name" value="WD40"/>
    <property type="match status" value="1"/>
</dbReference>
<sequence>MQPQKKSLRDGIKDKKLIQRLKNERQQTKVRADDRRKMEFVLPEDEGFLEADENEKTHQFRQDEIVANVDITAARKKFTLDLHQYGPYSLDYTRNGRYFLLGGNKGHIFMADYIDFKPQCEINVNQSIRDGNAGVLKYMDTSTGQQISLHKTHLGPCMVMEQNPHNAVILVGHTNGVVSMWSPNCAHEPLVKMLTHGGPVRAVSCDLSGHYMATSGLDGGKVKIWDIRQLKMLHNIPGNYEVPISSLQLSQRGILAVGSGDVVNIYKDCLSQAPGKEPYMTYKLTPQQSQVSSQHNRQRGSSFKGSLATKSGADGGTTSYGSVHQLKFVPFDDALGIGHGAGFSSIIVPGSGLANYDSLEADPFETKKRRKEGEVKQLLDKLPASMITLNPQDVGTVGKGIIEHEKDMREINIQLKQLGKKEGSKDKQLEKGGKQRRLSAAQKRMKRMQKNIITKEKIDLEHKIALDRQVKERQKTIDRMRKEKEKPFDPLARFSMKTDD</sequence>
<accession>A0A5J4W670</accession>
<dbReference type="EMBL" id="SNRW01003252">
    <property type="protein sequence ID" value="KAA6390338.1"/>
    <property type="molecule type" value="Genomic_DNA"/>
</dbReference>
<dbReference type="GO" id="GO:0032040">
    <property type="term" value="C:small-subunit processome"/>
    <property type="evidence" value="ECO:0007669"/>
    <property type="project" value="TreeGrafter"/>
</dbReference>
<dbReference type="OrthoDB" id="10251154at2759"/>
<dbReference type="InterPro" id="IPR015943">
    <property type="entry name" value="WD40/YVTN_repeat-like_dom_sf"/>
</dbReference>
<feature type="region of interest" description="Disordered" evidence="5">
    <location>
        <begin position="286"/>
        <end position="311"/>
    </location>
</feature>
<dbReference type="AlphaFoldDB" id="A0A5J4W670"/>
<evidence type="ECO:0000256" key="1">
    <source>
        <dbReference type="ARBA" id="ARBA00004604"/>
    </source>
</evidence>
<evidence type="ECO:0000256" key="2">
    <source>
        <dbReference type="ARBA" id="ARBA00022574"/>
    </source>
</evidence>
<dbReference type="PANTHER" id="PTHR14085:SF3">
    <property type="entry name" value="WD REPEAT-CONTAINING PROTEIN 46"/>
    <property type="match status" value="1"/>
</dbReference>
<evidence type="ECO:0000313" key="7">
    <source>
        <dbReference type="EMBL" id="KAA6390338.1"/>
    </source>
</evidence>
<reference evidence="7 8" key="1">
    <citation type="submission" date="2019-03" db="EMBL/GenBank/DDBJ databases">
        <title>Single cell metagenomics reveals metabolic interactions within the superorganism composed of flagellate Streblomastix strix and complex community of Bacteroidetes bacteria on its surface.</title>
        <authorList>
            <person name="Treitli S.C."/>
            <person name="Kolisko M."/>
            <person name="Husnik F."/>
            <person name="Keeling P."/>
            <person name="Hampl V."/>
        </authorList>
    </citation>
    <scope>NUCLEOTIDE SEQUENCE [LARGE SCALE GENOMIC DNA]</scope>
    <source>
        <strain evidence="7">ST1C</strain>
    </source>
</reference>
<keyword evidence="2" id="KW-0853">WD repeat</keyword>
<comment type="caution">
    <text evidence="7">The sequence shown here is derived from an EMBL/GenBank/DDBJ whole genome shotgun (WGS) entry which is preliminary data.</text>
</comment>
<evidence type="ECO:0000256" key="3">
    <source>
        <dbReference type="ARBA" id="ARBA00022737"/>
    </source>
</evidence>
<dbReference type="SUPFAM" id="SSF50978">
    <property type="entry name" value="WD40 repeat-like"/>
    <property type="match status" value="1"/>
</dbReference>
<protein>
    <submittedName>
        <fullName evidence="7">Putative U3 small nucleolar RNA-associated protein 7</fullName>
    </submittedName>
</protein>
<feature type="region of interest" description="Disordered" evidence="5">
    <location>
        <begin position="420"/>
        <end position="440"/>
    </location>
</feature>
<dbReference type="Pfam" id="PF08149">
    <property type="entry name" value="BING4CT"/>
    <property type="match status" value="1"/>
</dbReference>
<proteinExistence type="predicted"/>
<evidence type="ECO:0000256" key="5">
    <source>
        <dbReference type="SAM" id="MobiDB-lite"/>
    </source>
</evidence>
<dbReference type="InterPro" id="IPR036322">
    <property type="entry name" value="WD40_repeat_dom_sf"/>
</dbReference>
<name>A0A5J4W670_9EUKA</name>
<evidence type="ECO:0000259" key="6">
    <source>
        <dbReference type="SMART" id="SM01033"/>
    </source>
</evidence>
<comment type="subcellular location">
    <subcellularLocation>
        <location evidence="1">Nucleus</location>
        <location evidence="1">Nucleolus</location>
    </subcellularLocation>
</comment>